<dbReference type="GO" id="GO:0055085">
    <property type="term" value="P:transmembrane transport"/>
    <property type="evidence" value="ECO:0007669"/>
    <property type="project" value="TreeGrafter"/>
</dbReference>
<comment type="caution">
    <text evidence="8">The sequence shown here is derived from an EMBL/GenBank/DDBJ whole genome shotgun (WGS) entry which is preliminary data.</text>
</comment>
<evidence type="ECO:0000313" key="9">
    <source>
        <dbReference type="Proteomes" id="UP000288388"/>
    </source>
</evidence>
<evidence type="ECO:0000313" key="8">
    <source>
        <dbReference type="EMBL" id="RVU94638.1"/>
    </source>
</evidence>
<dbReference type="PANTHER" id="PTHR21716:SF53">
    <property type="entry name" value="PERMEASE PERM-RELATED"/>
    <property type="match status" value="1"/>
</dbReference>
<dbReference type="Pfam" id="PF01594">
    <property type="entry name" value="AI-2E_transport"/>
    <property type="match status" value="1"/>
</dbReference>
<protein>
    <submittedName>
        <fullName evidence="8">AI-2E family transporter</fullName>
    </submittedName>
</protein>
<organism evidence="8 9">
    <name type="scientific">Enterococcus avium</name>
    <name type="common">Streptococcus avium</name>
    <dbReference type="NCBI Taxonomy" id="33945"/>
    <lineage>
        <taxon>Bacteria</taxon>
        <taxon>Bacillati</taxon>
        <taxon>Bacillota</taxon>
        <taxon>Bacilli</taxon>
        <taxon>Lactobacillales</taxon>
        <taxon>Enterococcaceae</taxon>
        <taxon>Enterococcus</taxon>
    </lineage>
</organism>
<dbReference type="InterPro" id="IPR002549">
    <property type="entry name" value="AI-2E-like"/>
</dbReference>
<evidence type="ECO:0000256" key="1">
    <source>
        <dbReference type="ARBA" id="ARBA00004651"/>
    </source>
</evidence>
<keyword evidence="6" id="KW-1133">Transmembrane helix</keyword>
<dbReference type="AlphaFoldDB" id="A0A437UM15"/>
<comment type="similarity">
    <text evidence="2">Belongs to the autoinducer-2 exporter (AI-2E) (TC 2.A.86) family.</text>
</comment>
<evidence type="ECO:0000256" key="4">
    <source>
        <dbReference type="ARBA" id="ARBA00022475"/>
    </source>
</evidence>
<keyword evidence="3" id="KW-0813">Transport</keyword>
<sequence length="389" mass="43241">MDKKKLTQKTSWFWKWFLNSQVVVALIIVLLLLLIALVFTKVSYLFEPVGQFFAIVGLPMVIAGILYYLMNPVVNFLERKGLKRTFAIVLLFIAVVALLIWGIVVIIPQIREQIGSMMKSLPSYFDTISDKLNDIFKDPAFKPFQQHIDNSLQKILESLTDTAQKISRVTLQGLGSVVSTLATVLIALITAPIILFFLLKDGDQLAPYILKLLPTKARKPTLKVMTEMNSQLASYIRGQLTVAFAVAVMFIIGFSLVGMNYAITLGILAGFLNLIPYLGSFLAMVPVVFIAIVTGPIMLVKVIIVFAIEQTIEGRIVSPLVLGNQLEIHPVTIMFVLLTAGKIFGIVGVILGIPFYAVAKVIAIHVFEWYKGVSNLYEDETKEKMPVDE</sequence>
<evidence type="ECO:0000256" key="3">
    <source>
        <dbReference type="ARBA" id="ARBA00022448"/>
    </source>
</evidence>
<dbReference type="RefSeq" id="WP_127978670.1">
    <property type="nucleotide sequence ID" value="NZ_CP034169.1"/>
</dbReference>
<dbReference type="EMBL" id="RYZS01000001">
    <property type="protein sequence ID" value="RVU94638.1"/>
    <property type="molecule type" value="Genomic_DNA"/>
</dbReference>
<evidence type="ECO:0000256" key="5">
    <source>
        <dbReference type="ARBA" id="ARBA00022692"/>
    </source>
</evidence>
<keyword evidence="7" id="KW-0472">Membrane</keyword>
<dbReference type="GO" id="GO:0005886">
    <property type="term" value="C:plasma membrane"/>
    <property type="evidence" value="ECO:0007669"/>
    <property type="project" value="UniProtKB-SubCell"/>
</dbReference>
<accession>A0A437UM15</accession>
<proteinExistence type="inferred from homology"/>
<evidence type="ECO:0000256" key="7">
    <source>
        <dbReference type="ARBA" id="ARBA00023136"/>
    </source>
</evidence>
<dbReference type="Proteomes" id="UP000288388">
    <property type="component" value="Unassembled WGS sequence"/>
</dbReference>
<keyword evidence="5" id="KW-0812">Transmembrane</keyword>
<comment type="subcellular location">
    <subcellularLocation>
        <location evidence="1">Cell membrane</location>
        <topology evidence="1">Multi-pass membrane protein</topology>
    </subcellularLocation>
</comment>
<gene>
    <name evidence="8" type="ORF">EK398_07125</name>
</gene>
<reference evidence="8 9" key="1">
    <citation type="submission" date="2018-12" db="EMBL/GenBank/DDBJ databases">
        <title>A novel vanA-carrying plasmid in a clinical isolate of Enterococcus avium.</title>
        <authorList>
            <person name="Bernasconi O.J."/>
            <person name="Luzzaro F."/>
            <person name="Endimiani A."/>
        </authorList>
    </citation>
    <scope>NUCLEOTIDE SEQUENCE [LARGE SCALE GENOMIC DNA]</scope>
    <source>
        <strain evidence="8 9">LC0559/18</strain>
    </source>
</reference>
<dbReference type="PANTHER" id="PTHR21716">
    <property type="entry name" value="TRANSMEMBRANE PROTEIN"/>
    <property type="match status" value="1"/>
</dbReference>
<evidence type="ECO:0000256" key="6">
    <source>
        <dbReference type="ARBA" id="ARBA00022989"/>
    </source>
</evidence>
<name>A0A437UM15_ENTAV</name>
<keyword evidence="4" id="KW-1003">Cell membrane</keyword>
<evidence type="ECO:0000256" key="2">
    <source>
        <dbReference type="ARBA" id="ARBA00009773"/>
    </source>
</evidence>